<dbReference type="GO" id="GO:0007168">
    <property type="term" value="P:receptor guanylyl cyclase signaling pathway"/>
    <property type="evidence" value="ECO:0007669"/>
    <property type="project" value="TreeGrafter"/>
</dbReference>
<dbReference type="InterPro" id="IPR011009">
    <property type="entry name" value="Kinase-like_dom_sf"/>
</dbReference>
<dbReference type="FunFam" id="3.30.70.1230:FF:000019">
    <property type="entry name" value="Guanylate cyclase"/>
    <property type="match status" value="1"/>
</dbReference>
<keyword evidence="11" id="KW-0325">Glycoprotein</keyword>
<keyword evidence="5" id="KW-0732">Signal</keyword>
<dbReference type="PROSITE" id="PS00452">
    <property type="entry name" value="GUANYLATE_CYCLASE_1"/>
    <property type="match status" value="1"/>
</dbReference>
<feature type="domain" description="Protein kinase" evidence="17">
    <location>
        <begin position="502"/>
        <end position="820"/>
    </location>
</feature>
<dbReference type="GO" id="GO:0004383">
    <property type="term" value="F:guanylate cyclase activity"/>
    <property type="evidence" value="ECO:0007669"/>
    <property type="project" value="UniProtKB-EC"/>
</dbReference>
<dbReference type="AlphaFoldDB" id="A0A834RBI6"/>
<evidence type="ECO:0000313" key="21">
    <source>
        <dbReference type="Proteomes" id="UP000070412"/>
    </source>
</evidence>
<reference evidence="19" key="2">
    <citation type="submission" date="2020-01" db="EMBL/GenBank/DDBJ databases">
        <authorList>
            <person name="Korhonen P.K.K."/>
            <person name="Guangxu M.G."/>
            <person name="Wang T.W."/>
            <person name="Stroehlein A.J.S."/>
            <person name="Young N.D."/>
            <person name="Ang C.-S.A."/>
            <person name="Fernando D.W.F."/>
            <person name="Lu H.L."/>
            <person name="Taylor S.T."/>
            <person name="Ehtesham M.E.M."/>
            <person name="Najaraj S.H.N."/>
            <person name="Harsha G.H.G."/>
            <person name="Madugundu A.M."/>
            <person name="Renuse S.R."/>
            <person name="Holt D.H."/>
            <person name="Pandey A.P."/>
            <person name="Papenfuss A.P."/>
            <person name="Gasser R.B.G."/>
            <person name="Fischer K.F."/>
        </authorList>
    </citation>
    <scope>NUCLEOTIDE SEQUENCE</scope>
    <source>
        <strain evidence="19">SSS_KF_BRIS2020</strain>
    </source>
</reference>
<sequence length="1070" mass="123414">MFRSPSFIFFVYSLNLFIFSSELVVRLDEFENYSIEDHHNRSDRIIWIGFLSSFRYGLGKIIAGAVPLAIEKLNSDPDILPNHQINFKVAEIGPPNSYIGIRKMTEIKDQVLAFIGPDESCASEALVAAAWNIPLISYKCIDQKLSNKTIYPTFARTLPPSSKISKSIISLLKYFNWNTIVLIVSGNPTNKQVQESLIKLANEHHIQINLKYHLPDHYLSRYQQILEKIIDDSYERTRIYILLTDTFVLMDFIRSMQKRKFLETGLYAIVSVVEEVFYSVKTGEFFNEQYKTLLHNDDHQLDLRGLLIITTSPPLNQYYSEFQNDVIRHNRLEPFNIPYHKKIAIQVPIYGGLLYDAVTVIARAFHRVIENGDDIHNGSIVIGALKNLNYKSILGFNVHMDHNADAEGNYTLLCLKIGEKSSEAQIVGSFDQTDQDLPILRLKKPLQWYGKGPIRSQPECGFHNELCENTEINLMIVCGISVFVILLITVVFFVFKHYHYEYKLSKVLWMVDIKDVFFIKIDSEYSLQNIRNTMNIQNLKQMEMLNNNIQPRNSIVNVFDDYCYALALYKGSIVFVKRICKKTIDLTRNIRKELIQMREMRHENINLFSGAIIDASNIAIMFLYCARGNLEDVLQNKDIHMDNMFVASLVADLIKGMIYLHDSDIVSHGNLKPTNCLIDSRWVLQITDYGLHEFKSNQDRFKSKENQEKDMLWRAPELLKNPDKSKRGTQKGDVYSFALILYEIILQRNPFEDSSLSNREILHRIINPKIYDEIFRPSLNKLKCPAYISRCIDECWREEPEERPDFRLINIKLREMQTGLKPNIFDNMITILENYSYNLESLVQERTVQLLEEKKKTENLLLRMLPKSAAEQLKKGEAVEAEYFDCVTIYFSDIVGFTELSAISTPIQVVNLLNDLYTCFDSIIGNYDVYKVETIGDAYMVVSGLPIRNADKHAGEIASMALHLLKEIFNFEIAHRPGEFLKLRIGIHSGPCVAGVVGLKMPRYCLFGDTVNVASRMESTGEAHRIHVSYSSKQILDKLDGGYILEERGLISIKGKGQMRTYWLLDKMSE</sequence>
<evidence type="ECO:0000256" key="6">
    <source>
        <dbReference type="ARBA" id="ARBA00022741"/>
    </source>
</evidence>
<evidence type="ECO:0000256" key="15">
    <source>
        <dbReference type="RuleBase" id="RU003431"/>
    </source>
</evidence>
<feature type="transmembrane region" description="Helical" evidence="16">
    <location>
        <begin position="474"/>
        <end position="495"/>
    </location>
</feature>
<name>A0A834RBI6_SARSC</name>
<dbReference type="GO" id="GO:0005524">
    <property type="term" value="F:ATP binding"/>
    <property type="evidence" value="ECO:0007669"/>
    <property type="project" value="InterPro"/>
</dbReference>
<dbReference type="InterPro" id="IPR028082">
    <property type="entry name" value="Peripla_BP_I"/>
</dbReference>
<dbReference type="FunFam" id="1.10.510.10:FF:000420">
    <property type="entry name" value="Guanylate cyclase"/>
    <property type="match status" value="1"/>
</dbReference>
<dbReference type="EMBL" id="WVUK01000056">
    <property type="protein sequence ID" value="KAF7493325.1"/>
    <property type="molecule type" value="Genomic_DNA"/>
</dbReference>
<evidence type="ECO:0000256" key="7">
    <source>
        <dbReference type="ARBA" id="ARBA00022989"/>
    </source>
</evidence>
<dbReference type="PANTHER" id="PTHR11920">
    <property type="entry name" value="GUANYLYL CYCLASE"/>
    <property type="match status" value="1"/>
</dbReference>
<evidence type="ECO:0000256" key="1">
    <source>
        <dbReference type="ARBA" id="ARBA00001436"/>
    </source>
</evidence>
<dbReference type="InterPro" id="IPR018297">
    <property type="entry name" value="A/G_cyclase_CS"/>
</dbReference>
<keyword evidence="21" id="KW-1185">Reference proteome</keyword>
<dbReference type="InterPro" id="IPR029787">
    <property type="entry name" value="Nucleotide_cyclase"/>
</dbReference>
<dbReference type="EC" id="4.6.1.2" evidence="3 15"/>
<evidence type="ECO:0000256" key="3">
    <source>
        <dbReference type="ARBA" id="ARBA00012202"/>
    </source>
</evidence>
<evidence type="ECO:0000256" key="11">
    <source>
        <dbReference type="ARBA" id="ARBA00023180"/>
    </source>
</evidence>
<comment type="catalytic activity">
    <reaction evidence="1 15">
        <text>GTP = 3',5'-cyclic GMP + diphosphate</text>
        <dbReference type="Rhea" id="RHEA:13665"/>
        <dbReference type="ChEBI" id="CHEBI:33019"/>
        <dbReference type="ChEBI" id="CHEBI:37565"/>
        <dbReference type="ChEBI" id="CHEBI:57746"/>
        <dbReference type="EC" id="4.6.1.2"/>
    </reaction>
</comment>
<keyword evidence="8" id="KW-0342">GTP-binding</keyword>
<evidence type="ECO:0000313" key="20">
    <source>
        <dbReference type="EnsemblMetazoa" id="KAF7493325.1"/>
    </source>
</evidence>
<dbReference type="GO" id="GO:0004672">
    <property type="term" value="F:protein kinase activity"/>
    <property type="evidence" value="ECO:0007669"/>
    <property type="project" value="InterPro"/>
</dbReference>
<evidence type="ECO:0000259" key="18">
    <source>
        <dbReference type="PROSITE" id="PS50125"/>
    </source>
</evidence>
<dbReference type="SUPFAM" id="SSF56112">
    <property type="entry name" value="Protein kinase-like (PK-like)"/>
    <property type="match status" value="1"/>
</dbReference>
<feature type="transmembrane region" description="Helical" evidence="16">
    <location>
        <begin position="605"/>
        <end position="624"/>
    </location>
</feature>
<dbReference type="CDD" id="cd07302">
    <property type="entry name" value="CHD"/>
    <property type="match status" value="1"/>
</dbReference>
<evidence type="ECO:0000256" key="10">
    <source>
        <dbReference type="ARBA" id="ARBA00023170"/>
    </source>
</evidence>
<dbReference type="GO" id="GO:0005525">
    <property type="term" value="F:GTP binding"/>
    <property type="evidence" value="ECO:0007669"/>
    <property type="project" value="UniProtKB-KW"/>
</dbReference>
<evidence type="ECO:0000256" key="4">
    <source>
        <dbReference type="ARBA" id="ARBA00022692"/>
    </source>
</evidence>
<dbReference type="InterPro" id="IPR050401">
    <property type="entry name" value="Cyclic_nucleotide_synthase"/>
</dbReference>
<dbReference type="Pfam" id="PF01094">
    <property type="entry name" value="ANF_receptor"/>
    <property type="match status" value="1"/>
</dbReference>
<dbReference type="InterPro" id="IPR001054">
    <property type="entry name" value="A/G_cyclase"/>
</dbReference>
<keyword evidence="7 16" id="KW-1133">Transmembrane helix</keyword>
<dbReference type="SMART" id="SM00044">
    <property type="entry name" value="CYCc"/>
    <property type="match status" value="1"/>
</dbReference>
<evidence type="ECO:0000256" key="12">
    <source>
        <dbReference type="ARBA" id="ARBA00023239"/>
    </source>
</evidence>
<dbReference type="PROSITE" id="PS50125">
    <property type="entry name" value="GUANYLATE_CYCLASE_2"/>
    <property type="match status" value="1"/>
</dbReference>
<accession>A0A834RBI6</accession>
<dbReference type="GO" id="GO:0001653">
    <property type="term" value="F:peptide receptor activity"/>
    <property type="evidence" value="ECO:0007669"/>
    <property type="project" value="TreeGrafter"/>
</dbReference>
<evidence type="ECO:0000256" key="5">
    <source>
        <dbReference type="ARBA" id="ARBA00022729"/>
    </source>
</evidence>
<evidence type="ECO:0000313" key="19">
    <source>
        <dbReference type="EMBL" id="KAF7493325.1"/>
    </source>
</evidence>
<reference evidence="21" key="1">
    <citation type="journal article" date="2020" name="PLoS Negl. Trop. Dis.">
        <title>High-quality nuclear genome for Sarcoptes scabiei-A critical resource for a neglected parasite.</title>
        <authorList>
            <person name="Korhonen P.K."/>
            <person name="Gasser R.B."/>
            <person name="Ma G."/>
            <person name="Wang T."/>
            <person name="Stroehlein A.J."/>
            <person name="Young N.D."/>
            <person name="Ang C.S."/>
            <person name="Fernando D.D."/>
            <person name="Lu H.C."/>
            <person name="Taylor S."/>
            <person name="Reynolds S.L."/>
            <person name="Mofiz E."/>
            <person name="Najaraj S.H."/>
            <person name="Gowda H."/>
            <person name="Madugundu A."/>
            <person name="Renuse S."/>
            <person name="Holt D."/>
            <person name="Pandey A."/>
            <person name="Papenfuss A.T."/>
            <person name="Fischer K."/>
        </authorList>
    </citation>
    <scope>NUCLEOTIDE SEQUENCE [LARGE SCALE GENOMIC DNA]</scope>
</reference>
<gene>
    <name evidence="19" type="ORF">SSS_2443</name>
</gene>
<evidence type="ECO:0000256" key="13">
    <source>
        <dbReference type="ARBA" id="ARBA00023293"/>
    </source>
</evidence>
<reference evidence="20" key="3">
    <citation type="submission" date="2022-06" db="UniProtKB">
        <authorList>
            <consortium name="EnsemblMetazoa"/>
        </authorList>
    </citation>
    <scope>IDENTIFICATION</scope>
</reference>
<evidence type="ECO:0000259" key="17">
    <source>
        <dbReference type="PROSITE" id="PS50011"/>
    </source>
</evidence>
<dbReference type="GO" id="GO:0005886">
    <property type="term" value="C:plasma membrane"/>
    <property type="evidence" value="ECO:0007669"/>
    <property type="project" value="TreeGrafter"/>
</dbReference>
<dbReference type="InterPro" id="IPR001245">
    <property type="entry name" value="Ser-Thr/Tyr_kinase_cat_dom"/>
</dbReference>
<keyword evidence="4 16" id="KW-0812">Transmembrane</keyword>
<dbReference type="InterPro" id="IPR001828">
    <property type="entry name" value="ANF_lig-bd_rcpt"/>
</dbReference>
<dbReference type="OrthoDB" id="1890790at2759"/>
<dbReference type="Pfam" id="PF00211">
    <property type="entry name" value="Guanylate_cyc"/>
    <property type="match status" value="1"/>
</dbReference>
<keyword evidence="12 14" id="KW-0456">Lyase</keyword>
<protein>
    <recommendedName>
        <fullName evidence="3 15">Guanylate cyclase</fullName>
        <ecNumber evidence="3 15">4.6.1.2</ecNumber>
    </recommendedName>
</protein>
<keyword evidence="6" id="KW-0547">Nucleotide-binding</keyword>
<dbReference type="SUPFAM" id="SSF53822">
    <property type="entry name" value="Periplasmic binding protein-like I"/>
    <property type="match status" value="1"/>
</dbReference>
<dbReference type="Pfam" id="PF07714">
    <property type="entry name" value="PK_Tyr_Ser-Thr"/>
    <property type="match status" value="1"/>
</dbReference>
<evidence type="ECO:0000256" key="16">
    <source>
        <dbReference type="SAM" id="Phobius"/>
    </source>
</evidence>
<dbReference type="Gene3D" id="1.10.510.10">
    <property type="entry name" value="Transferase(Phosphotransferase) domain 1"/>
    <property type="match status" value="1"/>
</dbReference>
<dbReference type="SUPFAM" id="SSF55073">
    <property type="entry name" value="Nucleotide cyclase"/>
    <property type="match status" value="1"/>
</dbReference>
<dbReference type="InterPro" id="IPR000719">
    <property type="entry name" value="Prot_kinase_dom"/>
</dbReference>
<evidence type="ECO:0000256" key="14">
    <source>
        <dbReference type="RuleBase" id="RU000405"/>
    </source>
</evidence>
<proteinExistence type="inferred from homology"/>
<comment type="subcellular location">
    <subcellularLocation>
        <location evidence="2">Membrane</location>
        <topology evidence="2">Single-pass type I membrane protein</topology>
    </subcellularLocation>
</comment>
<keyword evidence="13 15" id="KW-0141">cGMP biosynthesis</keyword>
<dbReference type="PROSITE" id="PS50011">
    <property type="entry name" value="PROTEIN_KINASE_DOM"/>
    <property type="match status" value="1"/>
</dbReference>
<dbReference type="PANTHER" id="PTHR11920:SF501">
    <property type="entry name" value="GUANYLATE CYCLASE 32E"/>
    <property type="match status" value="1"/>
</dbReference>
<dbReference type="Proteomes" id="UP000070412">
    <property type="component" value="Unassembled WGS sequence"/>
</dbReference>
<dbReference type="GO" id="GO:0004016">
    <property type="term" value="F:adenylate cyclase activity"/>
    <property type="evidence" value="ECO:0007669"/>
    <property type="project" value="TreeGrafter"/>
</dbReference>
<keyword evidence="9 16" id="KW-0472">Membrane</keyword>
<dbReference type="Gene3D" id="3.30.70.1230">
    <property type="entry name" value="Nucleotide cyclase"/>
    <property type="match status" value="1"/>
</dbReference>
<dbReference type="EnsemblMetazoa" id="SSS_2443s_mrna">
    <property type="protein sequence ID" value="KAF7493325.1"/>
    <property type="gene ID" value="SSS_2443"/>
</dbReference>
<comment type="similarity">
    <text evidence="14">Belongs to the adenylyl cyclase class-4/guanylyl cyclase family.</text>
</comment>
<feature type="domain" description="Guanylate cyclase" evidence="18">
    <location>
        <begin position="888"/>
        <end position="1018"/>
    </location>
</feature>
<evidence type="ECO:0000256" key="9">
    <source>
        <dbReference type="ARBA" id="ARBA00023136"/>
    </source>
</evidence>
<evidence type="ECO:0000256" key="2">
    <source>
        <dbReference type="ARBA" id="ARBA00004479"/>
    </source>
</evidence>
<evidence type="ECO:0000256" key="8">
    <source>
        <dbReference type="ARBA" id="ARBA00023134"/>
    </source>
</evidence>
<organism evidence="19">
    <name type="scientific">Sarcoptes scabiei</name>
    <name type="common">Itch mite</name>
    <name type="synonym">Acarus scabiei</name>
    <dbReference type="NCBI Taxonomy" id="52283"/>
    <lineage>
        <taxon>Eukaryota</taxon>
        <taxon>Metazoa</taxon>
        <taxon>Ecdysozoa</taxon>
        <taxon>Arthropoda</taxon>
        <taxon>Chelicerata</taxon>
        <taxon>Arachnida</taxon>
        <taxon>Acari</taxon>
        <taxon>Acariformes</taxon>
        <taxon>Sarcoptiformes</taxon>
        <taxon>Astigmata</taxon>
        <taxon>Psoroptidia</taxon>
        <taxon>Sarcoptoidea</taxon>
        <taxon>Sarcoptidae</taxon>
        <taxon>Sarcoptinae</taxon>
        <taxon>Sarcoptes</taxon>
    </lineage>
</organism>
<dbReference type="GO" id="GO:0035556">
    <property type="term" value="P:intracellular signal transduction"/>
    <property type="evidence" value="ECO:0007669"/>
    <property type="project" value="InterPro"/>
</dbReference>
<keyword evidence="10" id="KW-0675">Receptor</keyword>
<dbReference type="Gene3D" id="3.40.50.2300">
    <property type="match status" value="2"/>
</dbReference>